<dbReference type="CDD" id="cd00214">
    <property type="entry name" value="Calpain_III"/>
    <property type="match status" value="1"/>
</dbReference>
<dbReference type="Gene3D" id="1.10.238.10">
    <property type="entry name" value="EF-hand"/>
    <property type="match status" value="1"/>
</dbReference>
<evidence type="ECO:0000256" key="8">
    <source>
        <dbReference type="PIRSR" id="PIRSR622684-1"/>
    </source>
</evidence>
<sequence>MSVRGITVSLYKEVTQAQADRGLTRVTSYLNQDYRQLKAACLSKRTLFEDPYFDAGPKSLGYSQLGPGSSTTRDIVWLRPKDICMGVMPEFINWSSSRMDICQGELGNCWFLAAGASLTLYPKLLARVVPQHQNFHTDYAGIFHFQFWQYGEWVDVVVDDRLPIRDYRLVFVRSTTNQEFWPSLLEKAYAKLNGSYEALNGGLMGEAFVDFTGGISEHIDLKSSPYNLLELIKKAARNHFLMGTFIENRKVGDSELVRPDGLVIGHAYSVTGVQEIMSYRRSIKLLRLRNPWGQMEWRGRWSERSKEWDMLDPAVKAQLNVNMEDGEFWMDFVDFLEHFDVLEICSLTPDSLDDGNPGKWTMSCHQGSWKPGFSAGGNTSYRDTFFSNPQATVALSEEDDDPDDEEVGCSLLISLMQKHRRQQREFGQNNVAIGLTVFKKLDSFPMRQHVSSQKTCVARSVFTFSRSVVIRMKLPPGEYIIIPSTHSPNQEAEFTLRIFTEKQESLWELDGQIKADNIWTFKTNITINDKFKSHFMATAGQAISVRMVQETLNGLLQSQPELKTNGFSLEACGKMVQLLDFNKNHKLEVDEFAQLWERITQWWKIFTKYDMDHSGTLDGFEMRYALASAGFHLNTQLSEVINRKYMDANYMIDFDSFVSCLVQLVGIFRKLKSLDKNDTGTLNMSYDEVKVAFEI</sequence>
<dbReference type="SUPFAM" id="SSF49758">
    <property type="entry name" value="Calpain large subunit, middle domain (domain III)"/>
    <property type="match status" value="1"/>
</dbReference>
<evidence type="ECO:0000256" key="4">
    <source>
        <dbReference type="ARBA" id="ARBA00022737"/>
    </source>
</evidence>
<evidence type="ECO:0000256" key="1">
    <source>
        <dbReference type="ARBA" id="ARBA00007623"/>
    </source>
</evidence>
<dbReference type="SUPFAM" id="SSF47473">
    <property type="entry name" value="EF-hand"/>
    <property type="match status" value="1"/>
</dbReference>
<dbReference type="InterPro" id="IPR011992">
    <property type="entry name" value="EF-hand-dom_pair"/>
</dbReference>
<dbReference type="InterPro" id="IPR038765">
    <property type="entry name" value="Papain-like_cys_pep_sf"/>
</dbReference>
<keyword evidence="2 9" id="KW-0645">Protease</keyword>
<keyword evidence="7" id="KW-0106">Calcium</keyword>
<feature type="domain" description="Calpain catalytic" evidence="10">
    <location>
        <begin position="47"/>
        <end position="348"/>
    </location>
</feature>
<evidence type="ECO:0000259" key="10">
    <source>
        <dbReference type="PROSITE" id="PS50203"/>
    </source>
</evidence>
<keyword evidence="6 9" id="KW-0788">Thiol protease</keyword>
<dbReference type="InterPro" id="IPR000169">
    <property type="entry name" value="Pept_cys_AS"/>
</dbReference>
<dbReference type="InterPro" id="IPR036213">
    <property type="entry name" value="Calpain_III_sf"/>
</dbReference>
<organism evidence="12">
    <name type="scientific">Callorhinchus milii</name>
    <name type="common">Ghost shark</name>
    <dbReference type="NCBI Taxonomy" id="7868"/>
    <lineage>
        <taxon>Eukaryota</taxon>
        <taxon>Metazoa</taxon>
        <taxon>Chordata</taxon>
        <taxon>Craniata</taxon>
        <taxon>Vertebrata</taxon>
        <taxon>Chondrichthyes</taxon>
        <taxon>Holocephali</taxon>
        <taxon>Chimaeriformes</taxon>
        <taxon>Callorhinchidae</taxon>
        <taxon>Callorhinchus</taxon>
    </lineage>
</organism>
<feature type="active site" evidence="8 9">
    <location>
        <position position="290"/>
    </location>
</feature>
<dbReference type="SMART" id="SM00720">
    <property type="entry name" value="calpain_III"/>
    <property type="match status" value="1"/>
</dbReference>
<dbReference type="InterPro" id="IPR002048">
    <property type="entry name" value="EF_hand_dom"/>
</dbReference>
<dbReference type="GO" id="GO:0005737">
    <property type="term" value="C:cytoplasm"/>
    <property type="evidence" value="ECO:0007669"/>
    <property type="project" value="TreeGrafter"/>
</dbReference>
<name>V9K9S9_CALMI</name>
<dbReference type="GO" id="GO:0005509">
    <property type="term" value="F:calcium ion binding"/>
    <property type="evidence" value="ECO:0007669"/>
    <property type="project" value="InterPro"/>
</dbReference>
<evidence type="ECO:0000256" key="3">
    <source>
        <dbReference type="ARBA" id="ARBA00022723"/>
    </source>
</evidence>
<comment type="similarity">
    <text evidence="1">Belongs to the peptidase C2 family.</text>
</comment>
<feature type="active site" evidence="8 9">
    <location>
        <position position="109"/>
    </location>
</feature>
<dbReference type="PRINTS" id="PR00704">
    <property type="entry name" value="CALPAIN"/>
</dbReference>
<protein>
    <submittedName>
        <fullName evidence="12">Calpain-2 catalytic subunit-like protein</fullName>
    </submittedName>
</protein>
<dbReference type="PROSITE" id="PS00139">
    <property type="entry name" value="THIOL_PROTEASE_CYS"/>
    <property type="match status" value="1"/>
</dbReference>
<evidence type="ECO:0000313" key="12">
    <source>
        <dbReference type="EMBL" id="AFO94861.1"/>
    </source>
</evidence>
<dbReference type="SMART" id="SM00230">
    <property type="entry name" value="CysPc"/>
    <property type="match status" value="1"/>
</dbReference>
<dbReference type="InterPro" id="IPR033883">
    <property type="entry name" value="C2_III"/>
</dbReference>
<feature type="active site" evidence="8 9">
    <location>
        <position position="266"/>
    </location>
</feature>
<dbReference type="GO" id="GO:0006508">
    <property type="term" value="P:proteolysis"/>
    <property type="evidence" value="ECO:0007669"/>
    <property type="project" value="UniProtKB-KW"/>
</dbReference>
<keyword evidence="5 9" id="KW-0378">Hydrolase</keyword>
<dbReference type="EMBL" id="JW862344">
    <property type="protein sequence ID" value="AFO94861.1"/>
    <property type="molecule type" value="mRNA"/>
</dbReference>
<dbReference type="PANTHER" id="PTHR10183:SF280">
    <property type="entry name" value="CALPAIN-12"/>
    <property type="match status" value="1"/>
</dbReference>
<evidence type="ECO:0000256" key="6">
    <source>
        <dbReference type="ARBA" id="ARBA00022807"/>
    </source>
</evidence>
<dbReference type="SUPFAM" id="SSF54001">
    <property type="entry name" value="Cysteine proteinases"/>
    <property type="match status" value="1"/>
</dbReference>
<dbReference type="PROSITE" id="PS00018">
    <property type="entry name" value="EF_HAND_1"/>
    <property type="match status" value="1"/>
</dbReference>
<reference evidence="12" key="1">
    <citation type="journal article" date="2014" name="Nature">
        <title>Elephant shark genome provides unique insights into gnathostome evolution.</title>
        <authorList>
            <consortium name="International Elephant Shark Genome Sequencing Consortium"/>
            <person name="Venkatesh B."/>
            <person name="Lee A.P."/>
            <person name="Ravi V."/>
            <person name="Maurya A.K."/>
            <person name="Lian M.M."/>
            <person name="Swann J.B."/>
            <person name="Ohta Y."/>
            <person name="Flajnik M.F."/>
            <person name="Sutoh Y."/>
            <person name="Kasahara M."/>
            <person name="Hoon S."/>
            <person name="Gangu V."/>
            <person name="Roy S.W."/>
            <person name="Irimia M."/>
            <person name="Korzh V."/>
            <person name="Kondrychyn I."/>
            <person name="Lim Z.W."/>
            <person name="Tay B.H."/>
            <person name="Tohari S."/>
            <person name="Kong K.W."/>
            <person name="Ho S."/>
            <person name="Lorente-Galdos B."/>
            <person name="Quilez J."/>
            <person name="Marques-Bonet T."/>
            <person name="Raney B.J."/>
            <person name="Ingham P.W."/>
            <person name="Tay A."/>
            <person name="Hillier L.W."/>
            <person name="Minx P."/>
            <person name="Boehm T."/>
            <person name="Wilson R.K."/>
            <person name="Brenner S."/>
            <person name="Warren W.C."/>
        </authorList>
    </citation>
    <scope>NUCLEOTIDE SEQUENCE</scope>
    <source>
        <tissue evidence="12">Intestine</tissue>
    </source>
</reference>
<dbReference type="InterPro" id="IPR022683">
    <property type="entry name" value="Calpain_III"/>
</dbReference>
<evidence type="ECO:0000259" key="11">
    <source>
        <dbReference type="PROSITE" id="PS50222"/>
    </source>
</evidence>
<accession>V9K9S9</accession>
<dbReference type="FunFam" id="2.60.120.380:FF:000001">
    <property type="entry name" value="Calpain-1 catalytic subunit"/>
    <property type="match status" value="1"/>
</dbReference>
<dbReference type="InterPro" id="IPR001300">
    <property type="entry name" value="Peptidase_C2_calpain_cat"/>
</dbReference>
<dbReference type="Gene3D" id="3.90.70.10">
    <property type="entry name" value="Cysteine proteinases"/>
    <property type="match status" value="1"/>
</dbReference>
<dbReference type="AlphaFoldDB" id="V9K9S9"/>
<dbReference type="FunFam" id="3.90.70.10:FF:000001">
    <property type="entry name" value="Calpain-1 catalytic subunit"/>
    <property type="match status" value="1"/>
</dbReference>
<dbReference type="MEROPS" id="C02.017"/>
<evidence type="ECO:0000256" key="5">
    <source>
        <dbReference type="ARBA" id="ARBA00022801"/>
    </source>
</evidence>
<dbReference type="InterPro" id="IPR022682">
    <property type="entry name" value="Calpain_domain_III"/>
</dbReference>
<dbReference type="PROSITE" id="PS50222">
    <property type="entry name" value="EF_HAND_2"/>
    <property type="match status" value="1"/>
</dbReference>
<keyword evidence="4" id="KW-0677">Repeat</keyword>
<evidence type="ECO:0000256" key="7">
    <source>
        <dbReference type="ARBA" id="ARBA00022837"/>
    </source>
</evidence>
<dbReference type="Pfam" id="PF01067">
    <property type="entry name" value="Calpain_III"/>
    <property type="match status" value="1"/>
</dbReference>
<evidence type="ECO:0000256" key="2">
    <source>
        <dbReference type="ARBA" id="ARBA00022670"/>
    </source>
</evidence>
<dbReference type="PROSITE" id="PS50203">
    <property type="entry name" value="CALPAIN_CAT"/>
    <property type="match status" value="1"/>
</dbReference>
<dbReference type="Pfam" id="PF00648">
    <property type="entry name" value="Peptidase_C2"/>
    <property type="match status" value="1"/>
</dbReference>
<dbReference type="InterPro" id="IPR018247">
    <property type="entry name" value="EF_Hand_1_Ca_BS"/>
</dbReference>
<keyword evidence="3" id="KW-0479">Metal-binding</keyword>
<dbReference type="GO" id="GO:0004198">
    <property type="term" value="F:calcium-dependent cysteine-type endopeptidase activity"/>
    <property type="evidence" value="ECO:0007669"/>
    <property type="project" value="InterPro"/>
</dbReference>
<proteinExistence type="evidence at transcript level"/>
<dbReference type="Gene3D" id="2.60.120.380">
    <property type="match status" value="1"/>
</dbReference>
<dbReference type="InterPro" id="IPR022684">
    <property type="entry name" value="Calpain_cysteine_protease"/>
</dbReference>
<dbReference type="PANTHER" id="PTHR10183">
    <property type="entry name" value="CALPAIN"/>
    <property type="match status" value="1"/>
</dbReference>
<evidence type="ECO:0000256" key="9">
    <source>
        <dbReference type="PROSITE-ProRule" id="PRU00239"/>
    </source>
</evidence>
<dbReference type="CDD" id="cd00044">
    <property type="entry name" value="CysPc"/>
    <property type="match status" value="1"/>
</dbReference>
<feature type="domain" description="EF-hand" evidence="11">
    <location>
        <begin position="597"/>
        <end position="632"/>
    </location>
</feature>